<evidence type="ECO:0000313" key="1">
    <source>
        <dbReference type="EMBL" id="KAE9976509.1"/>
    </source>
</evidence>
<dbReference type="EMBL" id="WNWR01000495">
    <property type="protein sequence ID" value="KAE9976509.1"/>
    <property type="molecule type" value="Genomic_DNA"/>
</dbReference>
<evidence type="ECO:0000313" key="2">
    <source>
        <dbReference type="Proteomes" id="UP000490939"/>
    </source>
</evidence>
<organism evidence="1 2">
    <name type="scientific">Venturia inaequalis</name>
    <name type="common">Apple scab fungus</name>
    <dbReference type="NCBI Taxonomy" id="5025"/>
    <lineage>
        <taxon>Eukaryota</taxon>
        <taxon>Fungi</taxon>
        <taxon>Dikarya</taxon>
        <taxon>Ascomycota</taxon>
        <taxon>Pezizomycotina</taxon>
        <taxon>Dothideomycetes</taxon>
        <taxon>Pleosporomycetidae</taxon>
        <taxon>Venturiales</taxon>
        <taxon>Venturiaceae</taxon>
        <taxon>Venturia</taxon>
    </lineage>
</organism>
<evidence type="ECO:0008006" key="3">
    <source>
        <dbReference type="Google" id="ProtNLM"/>
    </source>
</evidence>
<dbReference type="AlphaFoldDB" id="A0A8H3YWP1"/>
<comment type="caution">
    <text evidence="1">The sequence shown here is derived from an EMBL/GenBank/DDBJ whole genome shotgun (WGS) entry which is preliminary data.</text>
</comment>
<proteinExistence type="predicted"/>
<sequence>MDTPPPDRSKRESEFNEELETFVELIDNEGLPQGSESRKRLQEELMMTPLFSMSVKKAALDHDIVDFAQYAVLGHVIPMPFDGSTNDLATRLSKISVDGSRNELTKSIDPVLLNTNTPWSAFICGSQGSGKSHTMSCIFENCLLPDKKLGKLAYPLAGLVFHYDSMDSSHCEAAHLCSQGIQVTVLVSPSNYGTLKTRYSTIPGADKHLKVRRLWLDGSHLNTERIKRLMAFGDDNEQPPLYLQASCLPPLL</sequence>
<protein>
    <recommendedName>
        <fullName evidence="3">P-loop containing nucleoside triphosphate hydrolase protein</fullName>
    </recommendedName>
</protein>
<gene>
    <name evidence="1" type="ORF">EG327_008010</name>
</gene>
<keyword evidence="2" id="KW-1185">Reference proteome</keyword>
<name>A0A8H3YWP1_VENIN</name>
<accession>A0A8H3YWP1</accession>
<dbReference type="Proteomes" id="UP000490939">
    <property type="component" value="Unassembled WGS sequence"/>
</dbReference>
<reference evidence="1 2" key="1">
    <citation type="submission" date="2019-07" db="EMBL/GenBank/DDBJ databases">
        <title>Venturia inaequalis Genome Resource.</title>
        <authorList>
            <person name="Lichtner F.J."/>
        </authorList>
    </citation>
    <scope>NUCLEOTIDE SEQUENCE [LARGE SCALE GENOMIC DNA]</scope>
    <source>
        <strain evidence="1 2">DMI_063113</strain>
    </source>
</reference>